<feature type="chain" id="PRO_5002683052" evidence="2">
    <location>
        <begin position="25"/>
        <end position="206"/>
    </location>
</feature>
<dbReference type="AlphaFoldDB" id="A5FVL0"/>
<dbReference type="RefSeq" id="WP_011941513.1">
    <property type="nucleotide sequence ID" value="NC_009484.1"/>
</dbReference>
<dbReference type="eggNOG" id="COG2834">
    <property type="taxonomic scope" value="Bacteria"/>
</dbReference>
<dbReference type="HOGENOM" id="CLU_055272_5_0_5"/>
<dbReference type="KEGG" id="acr:Acry_0417"/>
<evidence type="ECO:0000313" key="3">
    <source>
        <dbReference type="EMBL" id="ABQ29642.1"/>
    </source>
</evidence>
<feature type="signal peptide" evidence="2">
    <location>
        <begin position="1"/>
        <end position="24"/>
    </location>
</feature>
<protein>
    <submittedName>
        <fullName evidence="3">Outer membrane lipoprotein carrier protein LolA</fullName>
    </submittedName>
</protein>
<keyword evidence="3" id="KW-0449">Lipoprotein</keyword>
<dbReference type="Pfam" id="PF03548">
    <property type="entry name" value="LolA"/>
    <property type="match status" value="1"/>
</dbReference>
<keyword evidence="1 2" id="KW-0732">Signal</keyword>
<dbReference type="InterPro" id="IPR029046">
    <property type="entry name" value="LolA/LolB/LppX"/>
</dbReference>
<dbReference type="CDD" id="cd16325">
    <property type="entry name" value="LolA"/>
    <property type="match status" value="1"/>
</dbReference>
<dbReference type="InterPro" id="IPR004564">
    <property type="entry name" value="OM_lipoprot_carrier_LolA-like"/>
</dbReference>
<dbReference type="SUPFAM" id="SSF89392">
    <property type="entry name" value="Prokaryotic lipoproteins and lipoprotein localization factors"/>
    <property type="match status" value="1"/>
</dbReference>
<evidence type="ECO:0000313" key="4">
    <source>
        <dbReference type="Proteomes" id="UP000000245"/>
    </source>
</evidence>
<keyword evidence="4" id="KW-1185">Reference proteome</keyword>
<evidence type="ECO:0000256" key="1">
    <source>
        <dbReference type="ARBA" id="ARBA00022729"/>
    </source>
</evidence>
<dbReference type="EMBL" id="CP000697">
    <property type="protein sequence ID" value="ABQ29642.1"/>
    <property type="molecule type" value="Genomic_DNA"/>
</dbReference>
<dbReference type="PANTHER" id="PTHR35869:SF1">
    <property type="entry name" value="OUTER-MEMBRANE LIPOPROTEIN CARRIER PROTEIN"/>
    <property type="match status" value="1"/>
</dbReference>
<dbReference type="Proteomes" id="UP000000245">
    <property type="component" value="Chromosome"/>
</dbReference>
<name>A5FVL0_ACICJ</name>
<dbReference type="Gene3D" id="2.50.20.10">
    <property type="entry name" value="Lipoprotein localisation LolA/LolB/LppX"/>
    <property type="match status" value="1"/>
</dbReference>
<gene>
    <name evidence="3" type="ordered locus">Acry_0417</name>
</gene>
<evidence type="ECO:0000256" key="2">
    <source>
        <dbReference type="SAM" id="SignalP"/>
    </source>
</evidence>
<accession>A5FVL0</accession>
<dbReference type="STRING" id="349163.Acry_0417"/>
<sequence length="206" mass="22457">MIARRALLGIAATCVAASFSPAWSAPLSSGHTQQVLGKVLDYLNSLKTVTARFMQVGPDGSVRTGTAIVQRPGKMRFEYDKPDPQLLVAGFGLLVYHDPQLDQTTNIPLSSTPLGILLAKHITFGGDVKLLRVSTPPGEIQVTLTRAGREAQGHITLVFSTNPIELRQWRLTDAQDRVTQVSLYDLKPAAPFPDKTFEFVPGYNTN</sequence>
<organism evidence="3 4">
    <name type="scientific">Acidiphilium cryptum (strain JF-5)</name>
    <dbReference type="NCBI Taxonomy" id="349163"/>
    <lineage>
        <taxon>Bacteria</taxon>
        <taxon>Pseudomonadati</taxon>
        <taxon>Pseudomonadota</taxon>
        <taxon>Alphaproteobacteria</taxon>
        <taxon>Acetobacterales</taxon>
        <taxon>Acidocellaceae</taxon>
        <taxon>Acidiphilium</taxon>
    </lineage>
</organism>
<proteinExistence type="predicted"/>
<dbReference type="PANTHER" id="PTHR35869">
    <property type="entry name" value="OUTER-MEMBRANE LIPOPROTEIN CARRIER PROTEIN"/>
    <property type="match status" value="1"/>
</dbReference>
<reference evidence="3 4" key="1">
    <citation type="submission" date="2007-05" db="EMBL/GenBank/DDBJ databases">
        <title>Complete sequence of chromosome of Acidiphilium cryptum JF-5.</title>
        <authorList>
            <consortium name="US DOE Joint Genome Institute"/>
            <person name="Copeland A."/>
            <person name="Lucas S."/>
            <person name="Lapidus A."/>
            <person name="Barry K."/>
            <person name="Detter J.C."/>
            <person name="Glavina del Rio T."/>
            <person name="Hammon N."/>
            <person name="Israni S."/>
            <person name="Dalin E."/>
            <person name="Tice H."/>
            <person name="Pitluck S."/>
            <person name="Sims D."/>
            <person name="Brettin T."/>
            <person name="Bruce D."/>
            <person name="Han C."/>
            <person name="Schmutz J."/>
            <person name="Larimer F."/>
            <person name="Land M."/>
            <person name="Hauser L."/>
            <person name="Kyrpides N."/>
            <person name="Kim E."/>
            <person name="Magnuson T."/>
            <person name="Richardson P."/>
        </authorList>
    </citation>
    <scope>NUCLEOTIDE SEQUENCE [LARGE SCALE GENOMIC DNA]</scope>
    <source>
        <strain evidence="3 4">JF-5</strain>
    </source>
</reference>